<protein>
    <submittedName>
        <fullName evidence="2">Uncharacterized protein</fullName>
    </submittedName>
</protein>
<accession>A0ABU0JHS6</accession>
<feature type="transmembrane region" description="Helical" evidence="1">
    <location>
        <begin position="12"/>
        <end position="31"/>
    </location>
</feature>
<comment type="caution">
    <text evidence="2">The sequence shown here is derived from an EMBL/GenBank/DDBJ whole genome shotgun (WGS) entry which is preliminary data.</text>
</comment>
<gene>
    <name evidence="2" type="ORF">QO011_006877</name>
</gene>
<evidence type="ECO:0000313" key="3">
    <source>
        <dbReference type="Proteomes" id="UP001242480"/>
    </source>
</evidence>
<proteinExistence type="predicted"/>
<sequence>MSTRIGHRVLSAIFAVPTVLAAFFFGSALSGNAWEQLAWTTGLFLAGMASVEIAMRAIESEQPPST</sequence>
<keyword evidence="1" id="KW-0812">Transmembrane</keyword>
<keyword evidence="1" id="KW-1133">Transmembrane helix</keyword>
<dbReference type="RefSeq" id="WP_307282520.1">
    <property type="nucleotide sequence ID" value="NZ_JAUSVX010000018.1"/>
</dbReference>
<evidence type="ECO:0000313" key="2">
    <source>
        <dbReference type="EMBL" id="MDQ0473841.1"/>
    </source>
</evidence>
<dbReference type="EMBL" id="JAUSVX010000018">
    <property type="protein sequence ID" value="MDQ0473841.1"/>
    <property type="molecule type" value="Genomic_DNA"/>
</dbReference>
<name>A0ABU0JHS6_9HYPH</name>
<dbReference type="Proteomes" id="UP001242480">
    <property type="component" value="Unassembled WGS sequence"/>
</dbReference>
<evidence type="ECO:0000256" key="1">
    <source>
        <dbReference type="SAM" id="Phobius"/>
    </source>
</evidence>
<keyword evidence="3" id="KW-1185">Reference proteome</keyword>
<keyword evidence="1" id="KW-0472">Membrane</keyword>
<organism evidence="2 3">
    <name type="scientific">Labrys wisconsinensis</name>
    <dbReference type="NCBI Taxonomy" id="425677"/>
    <lineage>
        <taxon>Bacteria</taxon>
        <taxon>Pseudomonadati</taxon>
        <taxon>Pseudomonadota</taxon>
        <taxon>Alphaproteobacteria</taxon>
        <taxon>Hyphomicrobiales</taxon>
        <taxon>Xanthobacteraceae</taxon>
        <taxon>Labrys</taxon>
    </lineage>
</organism>
<reference evidence="2 3" key="1">
    <citation type="submission" date="2023-07" db="EMBL/GenBank/DDBJ databases">
        <title>Genomic Encyclopedia of Type Strains, Phase IV (KMG-IV): sequencing the most valuable type-strain genomes for metagenomic binning, comparative biology and taxonomic classification.</title>
        <authorList>
            <person name="Goeker M."/>
        </authorList>
    </citation>
    <scope>NUCLEOTIDE SEQUENCE [LARGE SCALE GENOMIC DNA]</scope>
    <source>
        <strain evidence="2 3">DSM 19619</strain>
    </source>
</reference>